<dbReference type="Proteomes" id="UP000005744">
    <property type="component" value="Unassembled WGS sequence"/>
</dbReference>
<accession>I3CCV5</accession>
<evidence type="ECO:0000259" key="2">
    <source>
        <dbReference type="Pfam" id="PF11127"/>
    </source>
</evidence>
<protein>
    <recommendedName>
        <fullName evidence="2">Inner membrane protein YgaP-like transmembrane domain-containing protein</fullName>
    </recommendedName>
</protein>
<dbReference type="InterPro" id="IPR021309">
    <property type="entry name" value="YgaP-like_TM"/>
</dbReference>
<feature type="transmembrane region" description="Helical" evidence="1">
    <location>
        <begin position="36"/>
        <end position="55"/>
    </location>
</feature>
<gene>
    <name evidence="3" type="ORF">BegalDRAFT_0530</name>
</gene>
<keyword evidence="1" id="KW-0472">Membrane</keyword>
<keyword evidence="1" id="KW-1133">Transmembrane helix</keyword>
<name>I3CCV5_9GAMM</name>
<keyword evidence="1" id="KW-0812">Transmembrane</keyword>
<evidence type="ECO:0000313" key="3">
    <source>
        <dbReference type="EMBL" id="EIJ41448.1"/>
    </source>
</evidence>
<dbReference type="eggNOG" id="ENOG5033A4Z">
    <property type="taxonomic scope" value="Bacteria"/>
</dbReference>
<reference evidence="3 4" key="1">
    <citation type="submission" date="2011-11" db="EMBL/GenBank/DDBJ databases">
        <title>Improved High-Quality Draft sequence of Beggiatoa alba B18lD.</title>
        <authorList>
            <consortium name="US DOE Joint Genome Institute"/>
            <person name="Lucas S."/>
            <person name="Han J."/>
            <person name="Lapidus A."/>
            <person name="Cheng J.-F."/>
            <person name="Goodwin L."/>
            <person name="Pitluck S."/>
            <person name="Peters L."/>
            <person name="Mikhailova N."/>
            <person name="Held B."/>
            <person name="Detter J.C."/>
            <person name="Han C."/>
            <person name="Tapia R."/>
            <person name="Land M."/>
            <person name="Hauser L."/>
            <person name="Kyrpides N."/>
            <person name="Ivanova N."/>
            <person name="Pagani I."/>
            <person name="Samuel K."/>
            <person name="Teske A."/>
            <person name="Mueller J."/>
            <person name="Woyke T."/>
        </authorList>
    </citation>
    <scope>NUCLEOTIDE SEQUENCE [LARGE SCALE GENOMIC DNA]</scope>
    <source>
        <strain evidence="3 4">B18LD</strain>
    </source>
</reference>
<dbReference type="Pfam" id="PF11127">
    <property type="entry name" value="YgaP-like_TM"/>
    <property type="match status" value="1"/>
</dbReference>
<dbReference type="EMBL" id="JH600070">
    <property type="protein sequence ID" value="EIJ41448.1"/>
    <property type="molecule type" value="Genomic_DNA"/>
</dbReference>
<keyword evidence="4" id="KW-1185">Reference proteome</keyword>
<feature type="domain" description="Inner membrane protein YgaP-like transmembrane" evidence="2">
    <location>
        <begin position="1"/>
        <end position="60"/>
    </location>
</feature>
<proteinExistence type="predicted"/>
<dbReference type="RefSeq" id="WP_002683405.1">
    <property type="nucleotide sequence ID" value="NZ_JH600070.1"/>
</dbReference>
<dbReference type="AlphaFoldDB" id="I3CCV5"/>
<feature type="transmembrane region" description="Helical" evidence="1">
    <location>
        <begin position="12"/>
        <end position="30"/>
    </location>
</feature>
<organism evidence="3 4">
    <name type="scientific">Beggiatoa alba B18LD</name>
    <dbReference type="NCBI Taxonomy" id="395493"/>
    <lineage>
        <taxon>Bacteria</taxon>
        <taxon>Pseudomonadati</taxon>
        <taxon>Pseudomonadota</taxon>
        <taxon>Gammaproteobacteria</taxon>
        <taxon>Thiotrichales</taxon>
        <taxon>Thiotrichaceae</taxon>
        <taxon>Beggiatoa</taxon>
    </lineage>
</organism>
<evidence type="ECO:0000313" key="4">
    <source>
        <dbReference type="Proteomes" id="UP000005744"/>
    </source>
</evidence>
<sequence length="70" mass="7383">MQANIGSVDKIIRIIAGIAILVAGFFFQSWFGLIGIIPIATAFIGICPAYIPLGLSTCKVNPDASSQKTE</sequence>
<dbReference type="OrthoDB" id="9804804at2"/>
<dbReference type="HOGENOM" id="CLU_176022_4_1_6"/>
<evidence type="ECO:0000256" key="1">
    <source>
        <dbReference type="SAM" id="Phobius"/>
    </source>
</evidence>